<comment type="caution">
    <text evidence="1">The sequence shown here is derived from an EMBL/GenBank/DDBJ whole genome shotgun (WGS) entry which is preliminary data.</text>
</comment>
<sequence>MKYTINQHLSNLTRSQKKWFDPLILIS</sequence>
<reference evidence="1 2" key="1">
    <citation type="journal article" date="2022" name="DNA Res.">
        <title>Chromosomal-level genome assembly of the orchid tree Bauhinia variegata (Leguminosae; Cercidoideae) supports the allotetraploid origin hypothesis of Bauhinia.</title>
        <authorList>
            <person name="Zhong Y."/>
            <person name="Chen Y."/>
            <person name="Zheng D."/>
            <person name="Pang J."/>
            <person name="Liu Y."/>
            <person name="Luo S."/>
            <person name="Meng S."/>
            <person name="Qian L."/>
            <person name="Wei D."/>
            <person name="Dai S."/>
            <person name="Zhou R."/>
        </authorList>
    </citation>
    <scope>NUCLEOTIDE SEQUENCE [LARGE SCALE GENOMIC DNA]</scope>
    <source>
        <strain evidence="1">BV-YZ2020</strain>
    </source>
</reference>
<keyword evidence="2" id="KW-1185">Reference proteome</keyword>
<gene>
    <name evidence="1" type="ORF">L6164_031424</name>
</gene>
<evidence type="ECO:0000313" key="2">
    <source>
        <dbReference type="Proteomes" id="UP000828941"/>
    </source>
</evidence>
<accession>A0ACB9LFS2</accession>
<protein>
    <submittedName>
        <fullName evidence="1">Uncharacterized protein</fullName>
    </submittedName>
</protein>
<evidence type="ECO:0000313" key="1">
    <source>
        <dbReference type="EMBL" id="KAI4308341.1"/>
    </source>
</evidence>
<organism evidence="1 2">
    <name type="scientific">Bauhinia variegata</name>
    <name type="common">Purple orchid tree</name>
    <name type="synonym">Phanera variegata</name>
    <dbReference type="NCBI Taxonomy" id="167791"/>
    <lineage>
        <taxon>Eukaryota</taxon>
        <taxon>Viridiplantae</taxon>
        <taxon>Streptophyta</taxon>
        <taxon>Embryophyta</taxon>
        <taxon>Tracheophyta</taxon>
        <taxon>Spermatophyta</taxon>
        <taxon>Magnoliopsida</taxon>
        <taxon>eudicotyledons</taxon>
        <taxon>Gunneridae</taxon>
        <taxon>Pentapetalae</taxon>
        <taxon>rosids</taxon>
        <taxon>fabids</taxon>
        <taxon>Fabales</taxon>
        <taxon>Fabaceae</taxon>
        <taxon>Cercidoideae</taxon>
        <taxon>Cercideae</taxon>
        <taxon>Bauhiniinae</taxon>
        <taxon>Bauhinia</taxon>
    </lineage>
</organism>
<dbReference type="Proteomes" id="UP000828941">
    <property type="component" value="Chromosome 12"/>
</dbReference>
<proteinExistence type="predicted"/>
<name>A0ACB9LFS2_BAUVA</name>
<dbReference type="EMBL" id="CM039437">
    <property type="protein sequence ID" value="KAI4308341.1"/>
    <property type="molecule type" value="Genomic_DNA"/>
</dbReference>